<accession>A0A4R7URA3</accession>
<evidence type="ECO:0000313" key="2">
    <source>
        <dbReference type="EMBL" id="TDV51872.1"/>
    </source>
</evidence>
<dbReference type="AlphaFoldDB" id="A0A4R7URA3"/>
<sequence length="29" mass="3387">ELADERYTRLVLQVDDPRTTVTLVENALR</sequence>
<proteinExistence type="predicted"/>
<gene>
    <name evidence="2" type="ORF">CLV71_1051</name>
    <name evidence="1" type="ORF">CLV71_1351</name>
</gene>
<dbReference type="EMBL" id="SOCP01000035">
    <property type="protein sequence ID" value="TDV35376.1"/>
    <property type="molecule type" value="Genomic_DNA"/>
</dbReference>
<feature type="non-terminal residue" evidence="1">
    <location>
        <position position="1"/>
    </location>
</feature>
<dbReference type="Proteomes" id="UP000294927">
    <property type="component" value="Unassembled WGS sequence"/>
</dbReference>
<keyword evidence="3" id="KW-1185">Reference proteome</keyword>
<protein>
    <submittedName>
        <fullName evidence="1">Uncharacterized protein</fullName>
    </submittedName>
</protein>
<evidence type="ECO:0000313" key="3">
    <source>
        <dbReference type="Proteomes" id="UP000294927"/>
    </source>
</evidence>
<reference evidence="1 3" key="1">
    <citation type="submission" date="2019-03" db="EMBL/GenBank/DDBJ databases">
        <title>Genomic Encyclopedia of Archaeal and Bacterial Type Strains, Phase II (KMG-II): from individual species to whole genera.</title>
        <authorList>
            <person name="Goeker M."/>
        </authorList>
    </citation>
    <scope>NUCLEOTIDE SEQUENCE [LARGE SCALE GENOMIC DNA]</scope>
    <source>
        <strain evidence="1 3">DSM 45499</strain>
    </source>
</reference>
<name>A0A4R7URA3_9PSEU</name>
<evidence type="ECO:0000313" key="1">
    <source>
        <dbReference type="EMBL" id="TDV35376.1"/>
    </source>
</evidence>
<comment type="caution">
    <text evidence="1">The sequence shown here is derived from an EMBL/GenBank/DDBJ whole genome shotgun (WGS) entry which is preliminary data.</text>
</comment>
<dbReference type="EMBL" id="SOCP01000005">
    <property type="protein sequence ID" value="TDV51872.1"/>
    <property type="molecule type" value="Genomic_DNA"/>
</dbReference>
<organism evidence="1 3">
    <name type="scientific">Actinophytocola oryzae</name>
    <dbReference type="NCBI Taxonomy" id="502181"/>
    <lineage>
        <taxon>Bacteria</taxon>
        <taxon>Bacillati</taxon>
        <taxon>Actinomycetota</taxon>
        <taxon>Actinomycetes</taxon>
        <taxon>Pseudonocardiales</taxon>
        <taxon>Pseudonocardiaceae</taxon>
    </lineage>
</organism>